<dbReference type="RefSeq" id="WP_089378172.1">
    <property type="nucleotide sequence ID" value="NZ_FZNX01000003.1"/>
</dbReference>
<organism evidence="1 2">
    <name type="scientific">Lutibacter flavus</name>
    <dbReference type="NCBI Taxonomy" id="691689"/>
    <lineage>
        <taxon>Bacteria</taxon>
        <taxon>Pseudomonadati</taxon>
        <taxon>Bacteroidota</taxon>
        <taxon>Flavobacteriia</taxon>
        <taxon>Flavobacteriales</taxon>
        <taxon>Flavobacteriaceae</taxon>
        <taxon>Lutibacter</taxon>
    </lineage>
</organism>
<evidence type="ECO:0000313" key="1">
    <source>
        <dbReference type="EMBL" id="SNR58711.1"/>
    </source>
</evidence>
<protein>
    <recommendedName>
        <fullName evidence="3">Helix-turn-helix domain-containing protein</fullName>
    </recommendedName>
</protein>
<dbReference type="EMBL" id="FZNX01000003">
    <property type="protein sequence ID" value="SNR58711.1"/>
    <property type="molecule type" value="Genomic_DNA"/>
</dbReference>
<gene>
    <name evidence="1" type="ORF">SAMN04488111_1855</name>
</gene>
<keyword evidence="2" id="KW-1185">Reference proteome</keyword>
<dbReference type="AlphaFoldDB" id="A0A238XJF2"/>
<sequence>MENKNSQLVLLSTDKLESLLYPVLNRLDDIDKKLNKKTSTHNIAYYRNKDLKENFGLSPNTIIKYRDLGIIPFTIIGDVYLYPIKQLNDVLEKNSNWGLFQNKAS</sequence>
<reference evidence="2" key="1">
    <citation type="submission" date="2017-06" db="EMBL/GenBank/DDBJ databases">
        <authorList>
            <person name="Varghese N."/>
            <person name="Submissions S."/>
        </authorList>
    </citation>
    <scope>NUCLEOTIDE SEQUENCE [LARGE SCALE GENOMIC DNA]</scope>
    <source>
        <strain evidence="2">DSM 27993</strain>
    </source>
</reference>
<dbReference type="SUPFAM" id="SSF46955">
    <property type="entry name" value="Putative DNA-binding domain"/>
    <property type="match status" value="1"/>
</dbReference>
<name>A0A238XJF2_9FLAO</name>
<dbReference type="OrthoDB" id="1524679at2"/>
<dbReference type="InterPro" id="IPR009061">
    <property type="entry name" value="DNA-bd_dom_put_sf"/>
</dbReference>
<evidence type="ECO:0000313" key="2">
    <source>
        <dbReference type="Proteomes" id="UP000198412"/>
    </source>
</evidence>
<proteinExistence type="predicted"/>
<evidence type="ECO:0008006" key="3">
    <source>
        <dbReference type="Google" id="ProtNLM"/>
    </source>
</evidence>
<dbReference type="Proteomes" id="UP000198412">
    <property type="component" value="Unassembled WGS sequence"/>
</dbReference>
<accession>A0A238XJF2</accession>